<dbReference type="InterPro" id="IPR011658">
    <property type="entry name" value="PA14_dom"/>
</dbReference>
<dbReference type="SUPFAM" id="SSF51011">
    <property type="entry name" value="Glycosyl hydrolase domain"/>
    <property type="match status" value="1"/>
</dbReference>
<dbReference type="SUPFAM" id="SSF74650">
    <property type="entry name" value="Galactose mutarotase-like"/>
    <property type="match status" value="1"/>
</dbReference>
<evidence type="ECO:0000259" key="3">
    <source>
        <dbReference type="PROSITE" id="PS51820"/>
    </source>
</evidence>
<dbReference type="Pfam" id="PF01055">
    <property type="entry name" value="Glyco_hydro_31_2nd"/>
    <property type="match status" value="1"/>
</dbReference>
<proteinExistence type="inferred from homology"/>
<dbReference type="InterPro" id="IPR037524">
    <property type="entry name" value="PA14/GLEYA"/>
</dbReference>
<dbReference type="CDD" id="cd06591">
    <property type="entry name" value="GH31_xylosidase_XylS"/>
    <property type="match status" value="1"/>
</dbReference>
<gene>
    <name evidence="4" type="ORF">CA267_016750</name>
</gene>
<dbReference type="InterPro" id="IPR025887">
    <property type="entry name" value="Glyco_hydro_31_N_dom"/>
</dbReference>
<dbReference type="InterPro" id="IPR048395">
    <property type="entry name" value="Glyco_hydro_31_C"/>
</dbReference>
<dbReference type="Gene3D" id="2.60.40.1180">
    <property type="entry name" value="Golgi alpha-mannosidase II"/>
    <property type="match status" value="2"/>
</dbReference>
<dbReference type="Pfam" id="PF17137">
    <property type="entry name" value="DUF5110"/>
    <property type="match status" value="1"/>
</dbReference>
<name>A0A6M4MGF7_9ALTE</name>
<dbReference type="InterPro" id="IPR000322">
    <property type="entry name" value="Glyco_hydro_31_TIM"/>
</dbReference>
<sequence length="981" mass="111347">MENYVKSSLRLFGAAAFTLSAVITLSGCQPNQVNSAQAAETKNAAARYQETANGVIVQPSSGEAKLVRVEVYRNNIFRVTNLPHDNLEAIAESIQVTAKPQGEFSISQQGEKVTLTTSGGYATVDVNSGNVAVFNNRNEQLLTEVDSGTFGPVTADPVTPEKDSFSLRQQWNKNTDEAFYGLGQHQNGEVNFAGDNLEMTTYNLEITIPLVVSSRNYGVLWDNASVTHFGNPEGAVPLPENLKLYDAQGKPGGLTAKYFDGDKLLLTRVEAEPDYQFLANNSTREHPFPDELGNVTAPRVEWSGSIESDTSGNHFFRMYNSGYAQLWLGGEKVLDRWRMNWNPWYHDVRYEMTAGKKTDIRINWDSEGGYIRLKHAPPLAHADQYSLSFASESGKAIDYYVVIAEDYDGVIQGYRALTGKAVMLPKWAYGFWQSRERYQNQQELVDVVKEYRKRKIPLDNIVLDWSYWPEDKWGSHEFDKEHFPDPKKMVEQIHDLDAQIMISVWPKFYPNTKNYQELAAKGYMLSKNVDNEKNLDWIGKGYLNGFYDPYPEESQQIFWRQIEENLNVLGIDAWWLDASEPDIHSNLSFTKRKEIMTPLSVGSGTEYFNSYALPNAEGVYKGERKDDPEKRSFILTRSGFGGIQRTGAAIWSGDTVPRWSNLREQIAAGISTGLSGMPNWTMDIGGFTPENKYRNTSNGFVGHFSGLEPEDIQPWQELNVRWFQFGAFVPLFRSHGQNPYREIYNIADEGSKAYDSMVYYTKLRYRLMPYIYSEAGKQYHQDDTLMRGLIMDFPEDKSVRDINNQYMFGPAFLVNPVDKEGATAREVYLPEGTKWYDFYTGKSFDGGQTVSADAPLERMPLFVRAGSIVPTGPAIQTVYEKPDAPILLTIYAGADGNYSFYEDDGKSYDYEKGEFSFTPIRYDDSNKRLVIGARQGQFPEQNKTRKFRVRLIRGEQQDAANLDVKPEHSISYKGEEVIVQL</sequence>
<dbReference type="SUPFAM" id="SSF56988">
    <property type="entry name" value="Anthrax protective antigen"/>
    <property type="match status" value="1"/>
</dbReference>
<evidence type="ECO:0000313" key="5">
    <source>
        <dbReference type="Proteomes" id="UP000219285"/>
    </source>
</evidence>
<reference evidence="4 5" key="2">
    <citation type="submission" date="2020-04" db="EMBL/GenBank/DDBJ databases">
        <title>Complete genome sequence of Alteromonas pelagimontana 5.12T.</title>
        <authorList>
            <person name="Sinha R.K."/>
            <person name="Krishnan K.P."/>
            <person name="Kurian J.P."/>
        </authorList>
    </citation>
    <scope>NUCLEOTIDE SEQUENCE [LARGE SCALE GENOMIC DNA]</scope>
    <source>
        <strain evidence="4 5">5.12</strain>
    </source>
</reference>
<dbReference type="GO" id="GO:0005975">
    <property type="term" value="P:carbohydrate metabolic process"/>
    <property type="evidence" value="ECO:0007669"/>
    <property type="project" value="InterPro"/>
</dbReference>
<organism evidence="4 5">
    <name type="scientific">Alteromonas pelagimontana</name>
    <dbReference type="NCBI Taxonomy" id="1858656"/>
    <lineage>
        <taxon>Bacteria</taxon>
        <taxon>Pseudomonadati</taxon>
        <taxon>Pseudomonadota</taxon>
        <taxon>Gammaproteobacteria</taxon>
        <taxon>Alteromonadales</taxon>
        <taxon>Alteromonadaceae</taxon>
        <taxon>Alteromonas/Salinimonas group</taxon>
        <taxon>Alteromonas</taxon>
    </lineage>
</organism>
<dbReference type="AlphaFoldDB" id="A0A6M4MGF7"/>
<accession>A0A6M4MGF7</accession>
<dbReference type="Pfam" id="PF07691">
    <property type="entry name" value="PA14"/>
    <property type="match status" value="1"/>
</dbReference>
<evidence type="ECO:0000256" key="2">
    <source>
        <dbReference type="RuleBase" id="RU361185"/>
    </source>
</evidence>
<dbReference type="SMART" id="SM00758">
    <property type="entry name" value="PA14"/>
    <property type="match status" value="1"/>
</dbReference>
<feature type="domain" description="PA14" evidence="3">
    <location>
        <begin position="249"/>
        <end position="407"/>
    </location>
</feature>
<dbReference type="Gene3D" id="2.60.120.380">
    <property type="match status" value="1"/>
</dbReference>
<evidence type="ECO:0000313" key="4">
    <source>
        <dbReference type="EMBL" id="QJR82281.1"/>
    </source>
</evidence>
<dbReference type="PROSITE" id="PS51257">
    <property type="entry name" value="PROKAR_LIPOPROTEIN"/>
    <property type="match status" value="1"/>
</dbReference>
<dbReference type="InterPro" id="IPR051816">
    <property type="entry name" value="Glycosyl_Hydrolase_31"/>
</dbReference>
<dbReference type="PANTHER" id="PTHR43863:SF2">
    <property type="entry name" value="MALTASE-GLUCOAMYLASE"/>
    <property type="match status" value="1"/>
</dbReference>
<dbReference type="KEGG" id="apel:CA267_016750"/>
<dbReference type="Gene3D" id="2.60.40.1760">
    <property type="entry name" value="glycosyl hydrolase (family 31)"/>
    <property type="match status" value="1"/>
</dbReference>
<dbReference type="CDD" id="cd14752">
    <property type="entry name" value="GH31_N"/>
    <property type="match status" value="1"/>
</dbReference>
<protein>
    <submittedName>
        <fullName evidence="4">DUF5110 domain-containing protein</fullName>
    </submittedName>
</protein>
<dbReference type="Proteomes" id="UP000219285">
    <property type="component" value="Chromosome"/>
</dbReference>
<reference evidence="5" key="1">
    <citation type="submission" date="2014-12" db="EMBL/GenBank/DDBJ databases">
        <title>Complete genome sequence of a multi-drug resistant Klebsiella pneumoniae.</title>
        <authorList>
            <person name="Hua X."/>
            <person name="Chen Q."/>
            <person name="Li X."/>
            <person name="Feng Y."/>
            <person name="Ruan Z."/>
            <person name="Yu Y."/>
        </authorList>
    </citation>
    <scope>NUCLEOTIDE SEQUENCE [LARGE SCALE GENOMIC DNA]</scope>
    <source>
        <strain evidence="5">5.12</strain>
    </source>
</reference>
<dbReference type="Pfam" id="PF13802">
    <property type="entry name" value="Gal_mutarotas_2"/>
    <property type="match status" value="1"/>
</dbReference>
<evidence type="ECO:0000256" key="1">
    <source>
        <dbReference type="ARBA" id="ARBA00007806"/>
    </source>
</evidence>
<dbReference type="PROSITE" id="PS51820">
    <property type="entry name" value="PA14"/>
    <property type="match status" value="1"/>
</dbReference>
<keyword evidence="2" id="KW-0378">Hydrolase</keyword>
<dbReference type="OrthoDB" id="176168at2"/>
<dbReference type="EMBL" id="CP052766">
    <property type="protein sequence ID" value="QJR82281.1"/>
    <property type="molecule type" value="Genomic_DNA"/>
</dbReference>
<dbReference type="Pfam" id="PF21365">
    <property type="entry name" value="Glyco_hydro_31_3rd"/>
    <property type="match status" value="1"/>
</dbReference>
<keyword evidence="2" id="KW-0326">Glycosidase</keyword>
<dbReference type="SUPFAM" id="SSF51445">
    <property type="entry name" value="(Trans)glycosidases"/>
    <property type="match status" value="1"/>
</dbReference>
<dbReference type="InterPro" id="IPR017853">
    <property type="entry name" value="GH"/>
</dbReference>
<dbReference type="PANTHER" id="PTHR43863">
    <property type="entry name" value="HYDROLASE, PUTATIVE (AFU_ORTHOLOGUE AFUA_1G03140)-RELATED"/>
    <property type="match status" value="1"/>
</dbReference>
<comment type="similarity">
    <text evidence="1 2">Belongs to the glycosyl hydrolase 31 family.</text>
</comment>
<dbReference type="GO" id="GO:0004553">
    <property type="term" value="F:hydrolase activity, hydrolyzing O-glycosyl compounds"/>
    <property type="evidence" value="ECO:0007669"/>
    <property type="project" value="InterPro"/>
</dbReference>
<dbReference type="Gene3D" id="3.20.20.80">
    <property type="entry name" value="Glycosidases"/>
    <property type="match status" value="1"/>
</dbReference>
<dbReference type="InterPro" id="IPR011013">
    <property type="entry name" value="Gal_mutarotase_sf_dom"/>
</dbReference>
<keyword evidence="5" id="KW-1185">Reference proteome</keyword>
<dbReference type="InterPro" id="IPR013780">
    <property type="entry name" value="Glyco_hydro_b"/>
</dbReference>
<dbReference type="InterPro" id="IPR033403">
    <property type="entry name" value="DUF5110"/>
</dbReference>
<dbReference type="GO" id="GO:0030246">
    <property type="term" value="F:carbohydrate binding"/>
    <property type="evidence" value="ECO:0007669"/>
    <property type="project" value="InterPro"/>
</dbReference>